<dbReference type="SUPFAM" id="SSF52833">
    <property type="entry name" value="Thioredoxin-like"/>
    <property type="match status" value="1"/>
</dbReference>
<gene>
    <name evidence="2" type="ORF">ACFO5K_24990</name>
</gene>
<evidence type="ECO:0000259" key="1">
    <source>
        <dbReference type="Pfam" id="PF00462"/>
    </source>
</evidence>
<dbReference type="InterPro" id="IPR014025">
    <property type="entry name" value="Glutaredoxin_subgr"/>
</dbReference>
<proteinExistence type="predicted"/>
<evidence type="ECO:0000313" key="2">
    <source>
        <dbReference type="EMBL" id="MFC4377343.1"/>
    </source>
</evidence>
<dbReference type="Pfam" id="PF00462">
    <property type="entry name" value="Glutaredoxin"/>
    <property type="match status" value="1"/>
</dbReference>
<dbReference type="PANTHER" id="PTHR34386">
    <property type="entry name" value="GLUTAREDOXIN"/>
    <property type="match status" value="1"/>
</dbReference>
<dbReference type="InterPro" id="IPR002109">
    <property type="entry name" value="Glutaredoxin"/>
</dbReference>
<sequence>MTDVRASRQVVRVYWRPGCPYCRVLLRQLRRTDLRLEEVNIWADPEAAARVRSVADGNETVPTVFVGEVAMVNPSALEVLRTVHGDGASVPRWWHRRGC</sequence>
<dbReference type="Gene3D" id="3.40.30.10">
    <property type="entry name" value="Glutaredoxin"/>
    <property type="match status" value="1"/>
</dbReference>
<dbReference type="PROSITE" id="PS51354">
    <property type="entry name" value="GLUTAREDOXIN_2"/>
    <property type="match status" value="1"/>
</dbReference>
<dbReference type="EMBL" id="JBHSDL010000030">
    <property type="protein sequence ID" value="MFC4377343.1"/>
    <property type="molecule type" value="Genomic_DNA"/>
</dbReference>
<feature type="domain" description="Glutaredoxin" evidence="1">
    <location>
        <begin position="11"/>
        <end position="68"/>
    </location>
</feature>
<protein>
    <submittedName>
        <fullName evidence="2">Glutaredoxin domain-containing protein</fullName>
    </submittedName>
</protein>
<dbReference type="Proteomes" id="UP001595844">
    <property type="component" value="Unassembled WGS sequence"/>
</dbReference>
<dbReference type="PRINTS" id="PR00160">
    <property type="entry name" value="GLUTAREDOXIN"/>
</dbReference>
<keyword evidence="3" id="KW-1185">Reference proteome</keyword>
<organism evidence="2 3">
    <name type="scientific">Nocardia halotolerans</name>
    <dbReference type="NCBI Taxonomy" id="1755878"/>
    <lineage>
        <taxon>Bacteria</taxon>
        <taxon>Bacillati</taxon>
        <taxon>Actinomycetota</taxon>
        <taxon>Actinomycetes</taxon>
        <taxon>Mycobacteriales</taxon>
        <taxon>Nocardiaceae</taxon>
        <taxon>Nocardia</taxon>
    </lineage>
</organism>
<dbReference type="InterPro" id="IPR036249">
    <property type="entry name" value="Thioredoxin-like_sf"/>
</dbReference>
<accession>A0ABV8VRS1</accession>
<name>A0ABV8VRS1_9NOCA</name>
<comment type="caution">
    <text evidence="2">The sequence shown here is derived from an EMBL/GenBank/DDBJ whole genome shotgun (WGS) entry which is preliminary data.</text>
</comment>
<dbReference type="InterPro" id="IPR051548">
    <property type="entry name" value="Grx-like_ET"/>
</dbReference>
<reference evidence="3" key="1">
    <citation type="journal article" date="2019" name="Int. J. Syst. Evol. Microbiol.">
        <title>The Global Catalogue of Microorganisms (GCM) 10K type strain sequencing project: providing services to taxonomists for standard genome sequencing and annotation.</title>
        <authorList>
            <consortium name="The Broad Institute Genomics Platform"/>
            <consortium name="The Broad Institute Genome Sequencing Center for Infectious Disease"/>
            <person name="Wu L."/>
            <person name="Ma J."/>
        </authorList>
    </citation>
    <scope>NUCLEOTIDE SEQUENCE [LARGE SCALE GENOMIC DNA]</scope>
    <source>
        <strain evidence="3">IBRC-M 10490</strain>
    </source>
</reference>
<evidence type="ECO:0000313" key="3">
    <source>
        <dbReference type="Proteomes" id="UP001595844"/>
    </source>
</evidence>
<dbReference type="PANTHER" id="PTHR34386:SF1">
    <property type="entry name" value="GLUTAREDOXIN-LIKE PROTEIN NRDH"/>
    <property type="match status" value="1"/>
</dbReference>
<dbReference type="RefSeq" id="WP_378567863.1">
    <property type="nucleotide sequence ID" value="NZ_JBHSDL010000030.1"/>
</dbReference>